<proteinExistence type="predicted"/>
<dbReference type="CDD" id="cd04301">
    <property type="entry name" value="NAT_SF"/>
    <property type="match status" value="1"/>
</dbReference>
<dbReference type="InterPro" id="IPR000182">
    <property type="entry name" value="GNAT_dom"/>
</dbReference>
<keyword evidence="3" id="KW-1185">Reference proteome</keyword>
<organism evidence="2 3">
    <name type="scientific">Evansella cellulosilytica (strain ATCC 21833 / DSM 2522 / FERM P-1141 / JCM 9156 / N-4)</name>
    <name type="common">Bacillus cellulosilyticus</name>
    <dbReference type="NCBI Taxonomy" id="649639"/>
    <lineage>
        <taxon>Bacteria</taxon>
        <taxon>Bacillati</taxon>
        <taxon>Bacillota</taxon>
        <taxon>Bacilli</taxon>
        <taxon>Bacillales</taxon>
        <taxon>Bacillaceae</taxon>
        <taxon>Evansella</taxon>
    </lineage>
</organism>
<dbReference type="EMBL" id="CP002394">
    <property type="protein sequence ID" value="ADU30592.1"/>
    <property type="molecule type" value="Genomic_DNA"/>
</dbReference>
<evidence type="ECO:0000313" key="3">
    <source>
        <dbReference type="Proteomes" id="UP000001401"/>
    </source>
</evidence>
<dbReference type="KEGG" id="bco:Bcell_2333"/>
<dbReference type="HOGENOM" id="CLU_013985_18_2_9"/>
<dbReference type="Gene3D" id="3.40.630.30">
    <property type="match status" value="1"/>
</dbReference>
<reference evidence="2 3" key="1">
    <citation type="submission" date="2010-12" db="EMBL/GenBank/DDBJ databases">
        <title>Complete sequence of Bacillus cellulosilyticus DSM 2522.</title>
        <authorList>
            <consortium name="US DOE Joint Genome Institute"/>
            <person name="Lucas S."/>
            <person name="Copeland A."/>
            <person name="Lapidus A."/>
            <person name="Cheng J.-F."/>
            <person name="Bruce D."/>
            <person name="Goodwin L."/>
            <person name="Pitluck S."/>
            <person name="Chertkov O."/>
            <person name="Detter J.C."/>
            <person name="Han C."/>
            <person name="Tapia R."/>
            <person name="Land M."/>
            <person name="Hauser L."/>
            <person name="Jeffries C."/>
            <person name="Kyrpides N."/>
            <person name="Ivanova N."/>
            <person name="Mikhailova N."/>
            <person name="Brumm P."/>
            <person name="Mead D."/>
            <person name="Woyke T."/>
        </authorList>
    </citation>
    <scope>NUCLEOTIDE SEQUENCE [LARGE SCALE GENOMIC DNA]</scope>
    <source>
        <strain evidence="3">ATCC 21833 / DSM 2522 / FERM P-1141 / JCM 9156 / N-4</strain>
    </source>
</reference>
<dbReference type="GO" id="GO:0016747">
    <property type="term" value="F:acyltransferase activity, transferring groups other than amino-acyl groups"/>
    <property type="evidence" value="ECO:0007669"/>
    <property type="project" value="InterPro"/>
</dbReference>
<keyword evidence="2" id="KW-0808">Transferase</keyword>
<dbReference type="InterPro" id="IPR016181">
    <property type="entry name" value="Acyl_CoA_acyltransferase"/>
</dbReference>
<dbReference type="InterPro" id="IPR013653">
    <property type="entry name" value="GCN5-like_dom"/>
</dbReference>
<dbReference type="AlphaFoldDB" id="E6TR80"/>
<evidence type="ECO:0000259" key="1">
    <source>
        <dbReference type="PROSITE" id="PS51186"/>
    </source>
</evidence>
<feature type="domain" description="N-acetyltransferase" evidence="1">
    <location>
        <begin position="1"/>
        <end position="162"/>
    </location>
</feature>
<sequence>MMIRQATVNDWKGIAKVQVDSMREAYKNHFPAKVIDNMNYLDRENRWQNDLPKTISGGTMNYVVVNEKDIIIGFALGGTMRDPRLRIKYTGELYGIYLVPELQGQGFGKKLLESVAYHLASQHHNSMALWTLKPHNSCFFFERMQGKEVYEKNTMIGGKELKECAYGWDDVQSILSETNHLN</sequence>
<evidence type="ECO:0000313" key="2">
    <source>
        <dbReference type="EMBL" id="ADU30592.1"/>
    </source>
</evidence>
<gene>
    <name evidence="2" type="ordered locus">Bcell_2333</name>
</gene>
<accession>E6TR80</accession>
<protein>
    <submittedName>
        <fullName evidence="2">GCN5-related N-acetyltransferase</fullName>
    </submittedName>
</protein>
<dbReference type="eggNOG" id="COG1247">
    <property type="taxonomic scope" value="Bacteria"/>
</dbReference>
<dbReference type="PROSITE" id="PS51186">
    <property type="entry name" value="GNAT"/>
    <property type="match status" value="1"/>
</dbReference>
<name>E6TR80_EVAC2</name>
<dbReference type="Proteomes" id="UP000001401">
    <property type="component" value="Chromosome"/>
</dbReference>
<dbReference type="SUPFAM" id="SSF55729">
    <property type="entry name" value="Acyl-CoA N-acyltransferases (Nat)"/>
    <property type="match status" value="1"/>
</dbReference>
<dbReference type="Pfam" id="PF08445">
    <property type="entry name" value="FR47"/>
    <property type="match status" value="1"/>
</dbReference>